<reference evidence="1" key="1">
    <citation type="submission" date="2022-06" db="EMBL/GenBank/DDBJ databases">
        <authorList>
            <person name="Legras J.-L."/>
            <person name="Devillers H."/>
            <person name="Grondin C."/>
        </authorList>
    </citation>
    <scope>NUCLEOTIDE SEQUENCE</scope>
    <source>
        <strain evidence="1">CLIB 1444</strain>
    </source>
</reference>
<proteinExistence type="predicted"/>
<comment type="caution">
    <text evidence="1">The sequence shown here is derived from an EMBL/GenBank/DDBJ whole genome shotgun (WGS) entry which is preliminary data.</text>
</comment>
<gene>
    <name evidence="1" type="ORF">CLIB1444_04S06920</name>
</gene>
<dbReference type="Proteomes" id="UP001152531">
    <property type="component" value="Unassembled WGS sequence"/>
</dbReference>
<accession>A0ACA9Y8H1</accession>
<protein>
    <submittedName>
        <fullName evidence="1">Alpha-1,3-mannosyltransferase Mnt4p</fullName>
    </submittedName>
</protein>
<dbReference type="EMBL" id="CALSDN010000004">
    <property type="protein sequence ID" value="CAH6720744.1"/>
    <property type="molecule type" value="Genomic_DNA"/>
</dbReference>
<evidence type="ECO:0000313" key="2">
    <source>
        <dbReference type="Proteomes" id="UP001152531"/>
    </source>
</evidence>
<sequence>MFKRRLLLSTVIILIIYTSVILSNRRKIGEIKDLKNVEPLQDVEDVENLQIDDLMQRRKQFINPIYRNWDPDTRSNVKDQCDKYFNELDDTSGFEIIDLEHIQSYEFDPLIYKEKYWLRKYRREMRMRLRQEGLPVTGEDIAQLHQRYRDDLKYLSNYENQVVQEFNHKRVFGSCLSSLSEDHCRKFQKKLYPWLSSEFPTAINWRSDKSKLFDKSDGCFIRSLAEQSKGRGIVIPFIGDDFKSDRLVKLNKLVNVLRALKNDLPIQITFMRNSLTKEDMAGIIKNSRSELVVPTSLKSHSFGEDDFPKQNIEFVDMTDVMNQQQHPLVAKSYKFNNPTFLTSLSLLFNSFEDIILLSLQTIPLTNLNDLYDNDNYRKYGQLFFKNPSHFNHERKTTRPGFQETNDLIRTHFMPNKFDNFFFGINQVKDDKIFDLTFRENVKDLMDNGMIVINKPKHMSGLLISCNFQLYKIIEGRFESVKDVMFQDIFWLGLTIAGTNDRVYFNRHYPGVPGKLTPAEEKDFNKMTTSHELCSSSWCQINEADDYTLIYITTHQFENWLNEPTFKENLLKRFPENPLTVETVLKPPEMTKKIHVIEYKEPKSGWSLKDDFSNFRGAQYWCGYDIIGGPKTNIRGLILDYGKKWQTQFDYLVNVWLDVI</sequence>
<name>A0ACA9Y8H1_9ASCO</name>
<evidence type="ECO:0000313" key="1">
    <source>
        <dbReference type="EMBL" id="CAH6720744.1"/>
    </source>
</evidence>
<keyword evidence="2" id="KW-1185">Reference proteome</keyword>
<organism evidence="1 2">
    <name type="scientific">[Candida] jaroonii</name>
    <dbReference type="NCBI Taxonomy" id="467808"/>
    <lineage>
        <taxon>Eukaryota</taxon>
        <taxon>Fungi</taxon>
        <taxon>Dikarya</taxon>
        <taxon>Ascomycota</taxon>
        <taxon>Saccharomycotina</taxon>
        <taxon>Pichiomycetes</taxon>
        <taxon>Debaryomycetaceae</taxon>
        <taxon>Yamadazyma</taxon>
    </lineage>
</organism>